<dbReference type="GO" id="GO:0000166">
    <property type="term" value="F:nucleotide binding"/>
    <property type="evidence" value="ECO:0007669"/>
    <property type="project" value="InterPro"/>
</dbReference>
<accession>A0A1P8K0M4</accession>
<feature type="domain" description="Gal80p-like C-terminal" evidence="2">
    <location>
        <begin position="148"/>
        <end position="286"/>
    </location>
</feature>
<dbReference type="PANTHER" id="PTHR43708:SF1">
    <property type="entry name" value="GALACTOSE_LACTOSE METABOLISM REGULATORY PROTEIN GAL80"/>
    <property type="match status" value="1"/>
</dbReference>
<dbReference type="InterPro" id="IPR000683">
    <property type="entry name" value="Gfo/Idh/MocA-like_OxRdtase_N"/>
</dbReference>
<dbReference type="EMBL" id="CP019236">
    <property type="protein sequence ID" value="APW39560.1"/>
    <property type="molecule type" value="Genomic_DNA"/>
</dbReference>
<dbReference type="Pfam" id="PF22685">
    <property type="entry name" value="Gal80p_C-like"/>
    <property type="match status" value="1"/>
</dbReference>
<dbReference type="Proteomes" id="UP000186609">
    <property type="component" value="Chromosome"/>
</dbReference>
<name>A0A1P8K0M4_9BURK</name>
<keyword evidence="4" id="KW-1185">Reference proteome</keyword>
<dbReference type="SUPFAM" id="SSF51735">
    <property type="entry name" value="NAD(P)-binding Rossmann-fold domains"/>
    <property type="match status" value="1"/>
</dbReference>
<gene>
    <name evidence="3" type="ORF">RD110_22015</name>
</gene>
<dbReference type="InterPro" id="IPR036291">
    <property type="entry name" value="NAD(P)-bd_dom_sf"/>
</dbReference>
<evidence type="ECO:0000313" key="4">
    <source>
        <dbReference type="Proteomes" id="UP000186609"/>
    </source>
</evidence>
<proteinExistence type="predicted"/>
<organism evidence="3 4">
    <name type="scientific">Rhodoferax koreensis</name>
    <dbReference type="NCBI Taxonomy" id="1842727"/>
    <lineage>
        <taxon>Bacteria</taxon>
        <taxon>Pseudomonadati</taxon>
        <taxon>Pseudomonadota</taxon>
        <taxon>Betaproteobacteria</taxon>
        <taxon>Burkholderiales</taxon>
        <taxon>Comamonadaceae</taxon>
        <taxon>Rhodoferax</taxon>
    </lineage>
</organism>
<dbReference type="InterPro" id="IPR055080">
    <property type="entry name" value="Gal80p-like_C"/>
</dbReference>
<dbReference type="OrthoDB" id="9793050at2"/>
<dbReference type="KEGG" id="rhy:RD110_22015"/>
<sequence length="382" mass="41210">MNTSNTSSIAPPSTSHTARPIRVGLVGIGNWGLHGHVRVLSLLPEYQITAIHARRAEAAHAAAQRYGIPNVVDSVTALVNHPDVDLVVVLTTAPQHEESIRAAIAAKKDVYCEWPLTPSTQTSLEMVRLAKAAGVRTVVGLQRRLSPHNRYLRDLLNNGHVGKLRSVRMHVSMNYFQAMRSQALRWTAPPENFSSVIAIYAGHFLDMLLDATGWPTSISALLVNQFPEVSIRETGEVIPTTTPDQLVLSGALDGGAVLTVHIEGGKRNGSGVQIDITGDAGDLRITNRSAFGDVGDDYVIQGAHGDDLPLRSMPIPQSYDTLPPSALPSAVLELAQLYAAFAHDVDHGTHHASTFDDAVRMHRLLDAAKLSSDTGQRINLEA</sequence>
<evidence type="ECO:0000259" key="2">
    <source>
        <dbReference type="Pfam" id="PF22685"/>
    </source>
</evidence>
<dbReference type="Pfam" id="PF01408">
    <property type="entry name" value="GFO_IDH_MocA"/>
    <property type="match status" value="1"/>
</dbReference>
<dbReference type="InterPro" id="IPR051317">
    <property type="entry name" value="Gfo/Idh/MocA_oxidoreduct"/>
</dbReference>
<dbReference type="Gene3D" id="3.40.50.720">
    <property type="entry name" value="NAD(P)-binding Rossmann-like Domain"/>
    <property type="match status" value="1"/>
</dbReference>
<reference evidence="3 4" key="1">
    <citation type="submission" date="2017-01" db="EMBL/GenBank/DDBJ databases">
        <authorList>
            <person name="Mah S.A."/>
            <person name="Swanson W.J."/>
            <person name="Moy G.W."/>
            <person name="Vacquier V.D."/>
        </authorList>
    </citation>
    <scope>NUCLEOTIDE SEQUENCE [LARGE SCALE GENOMIC DNA]</scope>
    <source>
        <strain evidence="3 4">DCY110</strain>
    </source>
</reference>
<evidence type="ECO:0000259" key="1">
    <source>
        <dbReference type="Pfam" id="PF01408"/>
    </source>
</evidence>
<dbReference type="SUPFAM" id="SSF55347">
    <property type="entry name" value="Glyceraldehyde-3-phosphate dehydrogenase-like, C-terminal domain"/>
    <property type="match status" value="1"/>
</dbReference>
<dbReference type="PANTHER" id="PTHR43708">
    <property type="entry name" value="CONSERVED EXPRESSED OXIDOREDUCTASE (EUROFUNG)"/>
    <property type="match status" value="1"/>
</dbReference>
<protein>
    <submittedName>
        <fullName evidence="3">Oxidoreductase</fullName>
    </submittedName>
</protein>
<evidence type="ECO:0000313" key="3">
    <source>
        <dbReference type="EMBL" id="APW39560.1"/>
    </source>
</evidence>
<dbReference type="STRING" id="1842727.RD110_22015"/>
<dbReference type="Gene3D" id="3.30.360.10">
    <property type="entry name" value="Dihydrodipicolinate Reductase, domain 2"/>
    <property type="match status" value="1"/>
</dbReference>
<feature type="domain" description="Gfo/Idh/MocA-like oxidoreductase N-terminal" evidence="1">
    <location>
        <begin position="21"/>
        <end position="140"/>
    </location>
</feature>
<dbReference type="AlphaFoldDB" id="A0A1P8K0M4"/>